<comment type="similarity">
    <text evidence="2 5">Belongs to the TolB family.</text>
</comment>
<dbReference type="GO" id="GO:0017038">
    <property type="term" value="P:protein import"/>
    <property type="evidence" value="ECO:0007669"/>
    <property type="project" value="InterPro"/>
</dbReference>
<comment type="subunit">
    <text evidence="5">The Tol-Pal system is composed of five core proteins: the inner membrane proteins TolA, TolQ and TolR, the periplasmic protein TolB and the outer membrane protein Pal. They form a network linking the inner and outer membranes and the peptidoglycan layer.</text>
</comment>
<evidence type="ECO:0000313" key="8">
    <source>
        <dbReference type="Proteomes" id="UP000528457"/>
    </source>
</evidence>
<evidence type="ECO:0000256" key="1">
    <source>
        <dbReference type="ARBA" id="ARBA00004418"/>
    </source>
</evidence>
<name>A0A7X0JVF5_9GAMM</name>
<dbReference type="InParanoid" id="A0A7X0JVF5"/>
<evidence type="ECO:0000256" key="3">
    <source>
        <dbReference type="ARBA" id="ARBA00022729"/>
    </source>
</evidence>
<keyword evidence="4 5" id="KW-0574">Periplasm</keyword>
<dbReference type="HAMAP" id="MF_00671">
    <property type="entry name" value="TolB"/>
    <property type="match status" value="1"/>
</dbReference>
<dbReference type="GO" id="GO:0042597">
    <property type="term" value="C:periplasmic space"/>
    <property type="evidence" value="ECO:0007669"/>
    <property type="project" value="UniProtKB-SubCell"/>
</dbReference>
<dbReference type="FunCoup" id="A0A7X0JVF5">
    <property type="interactions" value="68"/>
</dbReference>
<dbReference type="EMBL" id="JACHHT010000002">
    <property type="protein sequence ID" value="MBB6522892.1"/>
    <property type="molecule type" value="Genomic_DNA"/>
</dbReference>
<dbReference type="PANTHER" id="PTHR36842:SF1">
    <property type="entry name" value="PROTEIN TOLB"/>
    <property type="match status" value="1"/>
</dbReference>
<keyword evidence="5" id="KW-0131">Cell cycle</keyword>
<feature type="chain" id="PRO_5031659154" description="Tol-Pal system protein TolB" evidence="5">
    <location>
        <begin position="26"/>
        <end position="439"/>
    </location>
</feature>
<proteinExistence type="inferred from homology"/>
<comment type="caution">
    <text evidence="7">The sequence shown here is derived from an EMBL/GenBank/DDBJ whole genome shotgun (WGS) entry which is preliminary data.</text>
</comment>
<evidence type="ECO:0000313" key="7">
    <source>
        <dbReference type="EMBL" id="MBB6522892.1"/>
    </source>
</evidence>
<dbReference type="InterPro" id="IPR011659">
    <property type="entry name" value="WD40"/>
</dbReference>
<keyword evidence="5" id="KW-0132">Cell division</keyword>
<dbReference type="Pfam" id="PF04052">
    <property type="entry name" value="TolB_N"/>
    <property type="match status" value="1"/>
</dbReference>
<protein>
    <recommendedName>
        <fullName evidence="5">Tol-Pal system protein TolB</fullName>
    </recommendedName>
</protein>
<dbReference type="SUPFAM" id="SSF52964">
    <property type="entry name" value="TolB, N-terminal domain"/>
    <property type="match status" value="1"/>
</dbReference>
<dbReference type="GO" id="GO:0051301">
    <property type="term" value="P:cell division"/>
    <property type="evidence" value="ECO:0007669"/>
    <property type="project" value="UniProtKB-UniRule"/>
</dbReference>
<dbReference type="Gene3D" id="3.40.50.10070">
    <property type="entry name" value="TolB, N-terminal domain"/>
    <property type="match status" value="1"/>
</dbReference>
<dbReference type="InterPro" id="IPR014167">
    <property type="entry name" value="Tol-Pal_TolB"/>
</dbReference>
<accession>A0A7X0JVF5</accession>
<dbReference type="InterPro" id="IPR007195">
    <property type="entry name" value="TolB_N"/>
</dbReference>
<comment type="function">
    <text evidence="5">Part of the Tol-Pal system, which plays a role in outer membrane invagination during cell division and is important for maintaining outer membrane integrity.</text>
</comment>
<dbReference type="PANTHER" id="PTHR36842">
    <property type="entry name" value="PROTEIN TOLB HOMOLOG"/>
    <property type="match status" value="1"/>
</dbReference>
<keyword evidence="8" id="KW-1185">Reference proteome</keyword>
<comment type="subcellular location">
    <subcellularLocation>
        <location evidence="1 5">Periplasm</location>
    </subcellularLocation>
</comment>
<feature type="signal peptide" evidence="5">
    <location>
        <begin position="1"/>
        <end position="25"/>
    </location>
</feature>
<dbReference type="SUPFAM" id="SSF69304">
    <property type="entry name" value="Tricorn protease N-terminal domain"/>
    <property type="match status" value="1"/>
</dbReference>
<dbReference type="InterPro" id="IPR011042">
    <property type="entry name" value="6-blade_b-propeller_TolB-like"/>
</dbReference>
<feature type="domain" description="TolB N-terminal" evidence="6">
    <location>
        <begin position="27"/>
        <end position="134"/>
    </location>
</feature>
<reference evidence="7 8" key="1">
    <citation type="submission" date="2020-08" db="EMBL/GenBank/DDBJ databases">
        <title>Genomic Encyclopedia of Type Strains, Phase IV (KMG-IV): sequencing the most valuable type-strain genomes for metagenomic binning, comparative biology and taxonomic classification.</title>
        <authorList>
            <person name="Goeker M."/>
        </authorList>
    </citation>
    <scope>NUCLEOTIDE SEQUENCE [LARGE SCALE GENOMIC DNA]</scope>
    <source>
        <strain evidence="7 8">DSM 22368</strain>
    </source>
</reference>
<evidence type="ECO:0000259" key="6">
    <source>
        <dbReference type="Pfam" id="PF04052"/>
    </source>
</evidence>
<dbReference type="NCBIfam" id="TIGR02800">
    <property type="entry name" value="propeller_TolB"/>
    <property type="match status" value="1"/>
</dbReference>
<evidence type="ECO:0000256" key="4">
    <source>
        <dbReference type="ARBA" id="ARBA00022764"/>
    </source>
</evidence>
<dbReference type="Proteomes" id="UP000528457">
    <property type="component" value="Unassembled WGS sequence"/>
</dbReference>
<dbReference type="Pfam" id="PF07676">
    <property type="entry name" value="PD40"/>
    <property type="match status" value="3"/>
</dbReference>
<organism evidence="7 8">
    <name type="scientific">Pseudoteredinibacter isoporae</name>
    <dbReference type="NCBI Taxonomy" id="570281"/>
    <lineage>
        <taxon>Bacteria</taxon>
        <taxon>Pseudomonadati</taxon>
        <taxon>Pseudomonadota</taxon>
        <taxon>Gammaproteobacteria</taxon>
        <taxon>Cellvibrionales</taxon>
        <taxon>Cellvibrionaceae</taxon>
        <taxon>Pseudoteredinibacter</taxon>
    </lineage>
</organism>
<keyword evidence="3 5" id="KW-0732">Signal</keyword>
<gene>
    <name evidence="5" type="primary">tolB</name>
    <name evidence="7" type="ORF">HNR48_003177</name>
</gene>
<dbReference type="AlphaFoldDB" id="A0A7X0JVF5"/>
<evidence type="ECO:0000256" key="5">
    <source>
        <dbReference type="HAMAP-Rule" id="MF_00671"/>
    </source>
</evidence>
<dbReference type="Gene3D" id="2.120.10.30">
    <property type="entry name" value="TolB, C-terminal domain"/>
    <property type="match status" value="1"/>
</dbReference>
<sequence length="439" mass="48376" precursor="true">MMTIHQHIKSLALLLLLSVSSMVKAELTIEITQGVDNPAKIAIVPFSWSGSGPLPENVAGIVAADLLRSGQFEPIPEEDMLSFPQDESEVLFRDWARLGTEFLLIGSIKPSLSAMGTSGYRLDFQLFDVLGQRRMLNKNVVVTSKGLRDMAHFASDEVYQAVTGIRGAFSTKMIYVEANRNSQGKLIYRLNRADVDGARPSLLLESDDPLLSPAWSPDGQQVAYVSFETGRPAIFRQELATSKREQLTNFKGLNGAPAWSPDGKRLAITLSKDGNPEIYILEIASRRLTRVTNHFAIDTEPSWTADGKGIIFTSNRGGKPQIYQKTLASGRVERLTFLGDYNARARLSPDGKTLVVVNRQNGVFHIAAQDLETGDLRILTETRLDESPTIAPNGAMLMYATRHRGKGILAAVSLDAGVKFRLPSQRGDVREPAWSPYFN</sequence>
<evidence type="ECO:0000256" key="2">
    <source>
        <dbReference type="ARBA" id="ARBA00009820"/>
    </source>
</evidence>